<dbReference type="GO" id="GO:0006782">
    <property type="term" value="P:protoporphyrinogen IX biosynthetic process"/>
    <property type="evidence" value="ECO:0007669"/>
    <property type="project" value="UniProtKB-UniRule"/>
</dbReference>
<dbReference type="EC" id="4.2.1.75" evidence="3 9"/>
<dbReference type="UniPathway" id="UPA00251">
    <property type="reaction ID" value="UER00320"/>
</dbReference>
<name>A0A1Y3PE56_9BACI</name>
<comment type="similarity">
    <text evidence="2 9">Belongs to the uroporphyrinogen-III synthase family.</text>
</comment>
<evidence type="ECO:0000256" key="5">
    <source>
        <dbReference type="ARBA" id="ARBA00023244"/>
    </source>
</evidence>
<dbReference type="GO" id="GO:0004852">
    <property type="term" value="F:uroporphyrinogen-III synthase activity"/>
    <property type="evidence" value="ECO:0007669"/>
    <property type="project" value="UniProtKB-UniRule"/>
</dbReference>
<evidence type="ECO:0000313" key="12">
    <source>
        <dbReference type="Proteomes" id="UP000196475"/>
    </source>
</evidence>
<dbReference type="Pfam" id="PF02602">
    <property type="entry name" value="HEM4"/>
    <property type="match status" value="1"/>
</dbReference>
<reference evidence="12" key="1">
    <citation type="submission" date="2016-06" db="EMBL/GenBank/DDBJ databases">
        <authorList>
            <person name="Nascimento L."/>
            <person name="Pereira R.V."/>
            <person name="Martins L.F."/>
            <person name="Quaggio R.B."/>
            <person name="Silva A.M."/>
            <person name="Setubal J.C."/>
        </authorList>
    </citation>
    <scope>NUCLEOTIDE SEQUENCE [LARGE SCALE GENOMIC DNA]</scope>
</reference>
<evidence type="ECO:0000256" key="2">
    <source>
        <dbReference type="ARBA" id="ARBA00008133"/>
    </source>
</evidence>
<gene>
    <name evidence="11" type="ORF">BAA01_09220</name>
</gene>
<comment type="caution">
    <text evidence="11">The sequence shown here is derived from an EMBL/GenBank/DDBJ whole genome shotgun (WGS) entry which is preliminary data.</text>
</comment>
<dbReference type="InterPro" id="IPR003754">
    <property type="entry name" value="4pyrrol_synth_uPrphyn_synth"/>
</dbReference>
<evidence type="ECO:0000256" key="1">
    <source>
        <dbReference type="ARBA" id="ARBA00004772"/>
    </source>
</evidence>
<dbReference type="Gene3D" id="3.40.50.10090">
    <property type="match status" value="2"/>
</dbReference>
<comment type="catalytic activity">
    <reaction evidence="8 9">
        <text>hydroxymethylbilane = uroporphyrinogen III + H2O</text>
        <dbReference type="Rhea" id="RHEA:18965"/>
        <dbReference type="ChEBI" id="CHEBI:15377"/>
        <dbReference type="ChEBI" id="CHEBI:57308"/>
        <dbReference type="ChEBI" id="CHEBI:57845"/>
        <dbReference type="EC" id="4.2.1.75"/>
    </reaction>
</comment>
<dbReference type="AlphaFoldDB" id="A0A1Y3PE56"/>
<keyword evidence="4 9" id="KW-0456">Lyase</keyword>
<accession>A0A1Y3PE56</accession>
<dbReference type="InterPro" id="IPR039793">
    <property type="entry name" value="UROS/Hem4"/>
</dbReference>
<keyword evidence="5 9" id="KW-0627">Porphyrin biosynthesis</keyword>
<comment type="pathway">
    <text evidence="1 9">Porphyrin-containing compound metabolism; protoporphyrin-IX biosynthesis; coproporphyrinogen-III from 5-aminolevulinate: step 3/4.</text>
</comment>
<dbReference type="PANTHER" id="PTHR38042">
    <property type="entry name" value="UROPORPHYRINOGEN-III SYNTHASE, CHLOROPLASTIC"/>
    <property type="match status" value="1"/>
</dbReference>
<protein>
    <recommendedName>
        <fullName evidence="7 9">Uroporphyrinogen-III synthase</fullName>
        <ecNumber evidence="3 9">4.2.1.75</ecNumber>
    </recommendedName>
</protein>
<comment type="function">
    <text evidence="6 9">Catalyzes cyclization of the linear tetrapyrrole, hydroxymethylbilane, to the macrocyclic uroporphyrinogen III.</text>
</comment>
<evidence type="ECO:0000256" key="4">
    <source>
        <dbReference type="ARBA" id="ARBA00023239"/>
    </source>
</evidence>
<sequence>MRQQRSGFEKKPLFGYRILVTRDQSQARALSSRIEELGGEAVAFPVIRIRPVEDAGPLDQALDELERFDWAVFTSTNAVKYFFHRLRQRKMDIRRLRAQIAAVGPKTKEALEEKGLQVQVCPDVFHAEGLLDELLKQIRPGMRLLFPKSEIARDVLPQRLAQHGVEVKAVDVYANEPVMDRADELVSLLEEGAIDVITFTSSSTVRNFFQILSGHDAHRLLKDVKVASIGPLTSATCRELGLEVTIEARQSSIDGLVDALVEMVQTQKQRGEDSL</sequence>
<proteinExistence type="inferred from homology"/>
<evidence type="ECO:0000256" key="6">
    <source>
        <dbReference type="ARBA" id="ARBA00037589"/>
    </source>
</evidence>
<evidence type="ECO:0000256" key="9">
    <source>
        <dbReference type="RuleBase" id="RU366031"/>
    </source>
</evidence>
<dbReference type="EMBL" id="LZRT01000098">
    <property type="protein sequence ID" value="OUM85645.1"/>
    <property type="molecule type" value="Genomic_DNA"/>
</dbReference>
<evidence type="ECO:0000313" key="11">
    <source>
        <dbReference type="EMBL" id="OUM85645.1"/>
    </source>
</evidence>
<dbReference type="SUPFAM" id="SSF69618">
    <property type="entry name" value="HemD-like"/>
    <property type="match status" value="1"/>
</dbReference>
<feature type="domain" description="Tetrapyrrole biosynthesis uroporphyrinogen III synthase" evidence="10">
    <location>
        <begin position="29"/>
        <end position="257"/>
    </location>
</feature>
<evidence type="ECO:0000259" key="10">
    <source>
        <dbReference type="Pfam" id="PF02602"/>
    </source>
</evidence>
<dbReference type="PANTHER" id="PTHR38042:SF1">
    <property type="entry name" value="UROPORPHYRINOGEN-III SYNTHASE, CHLOROPLASTIC"/>
    <property type="match status" value="1"/>
</dbReference>
<organism evidence="11 12">
    <name type="scientific">Bacillus thermozeamaize</name>
    <dbReference type="NCBI Taxonomy" id="230954"/>
    <lineage>
        <taxon>Bacteria</taxon>
        <taxon>Bacillati</taxon>
        <taxon>Bacillota</taxon>
        <taxon>Bacilli</taxon>
        <taxon>Bacillales</taxon>
        <taxon>Bacillaceae</taxon>
        <taxon>Bacillus</taxon>
    </lineage>
</organism>
<dbReference type="CDD" id="cd06578">
    <property type="entry name" value="HemD"/>
    <property type="match status" value="1"/>
</dbReference>
<dbReference type="GO" id="GO:0006780">
    <property type="term" value="P:uroporphyrinogen III biosynthetic process"/>
    <property type="evidence" value="ECO:0007669"/>
    <property type="project" value="UniProtKB-UniRule"/>
</dbReference>
<dbReference type="InterPro" id="IPR036108">
    <property type="entry name" value="4pyrrol_syn_uPrphyn_synt_sf"/>
</dbReference>
<evidence type="ECO:0000256" key="8">
    <source>
        <dbReference type="ARBA" id="ARBA00048617"/>
    </source>
</evidence>
<evidence type="ECO:0000256" key="3">
    <source>
        <dbReference type="ARBA" id="ARBA00013109"/>
    </source>
</evidence>
<dbReference type="Proteomes" id="UP000196475">
    <property type="component" value="Unassembled WGS sequence"/>
</dbReference>
<evidence type="ECO:0000256" key="7">
    <source>
        <dbReference type="ARBA" id="ARBA00040167"/>
    </source>
</evidence>